<evidence type="ECO:0000256" key="1">
    <source>
        <dbReference type="ARBA" id="ARBA00022527"/>
    </source>
</evidence>
<feature type="compositionally biased region" description="Pro residues" evidence="2">
    <location>
        <begin position="21"/>
        <end position="31"/>
    </location>
</feature>
<dbReference type="InterPro" id="IPR003594">
    <property type="entry name" value="HATPase_dom"/>
</dbReference>
<keyword evidence="1" id="KW-0808">Transferase</keyword>
<feature type="compositionally biased region" description="Low complexity" evidence="2">
    <location>
        <begin position="32"/>
        <end position="41"/>
    </location>
</feature>
<dbReference type="PANTHER" id="PTHR35526">
    <property type="entry name" value="ANTI-SIGMA-F FACTOR RSBW-RELATED"/>
    <property type="match status" value="1"/>
</dbReference>
<dbReference type="GO" id="GO:0005524">
    <property type="term" value="F:ATP binding"/>
    <property type="evidence" value="ECO:0007669"/>
    <property type="project" value="UniProtKB-KW"/>
</dbReference>
<organism evidence="4 5">
    <name type="scientific">Cellulomonas xiejunii</name>
    <dbReference type="NCBI Taxonomy" id="2968083"/>
    <lineage>
        <taxon>Bacteria</taxon>
        <taxon>Bacillati</taxon>
        <taxon>Actinomycetota</taxon>
        <taxon>Actinomycetes</taxon>
        <taxon>Micrococcales</taxon>
        <taxon>Cellulomonadaceae</taxon>
        <taxon>Cellulomonas</taxon>
    </lineage>
</organism>
<dbReference type="RefSeq" id="WP_227576687.1">
    <property type="nucleotide sequence ID" value="NZ_CP101987.1"/>
</dbReference>
<feature type="domain" description="Histidine kinase/HSP90-like ATPase" evidence="3">
    <location>
        <begin position="67"/>
        <end position="178"/>
    </location>
</feature>
<proteinExistence type="predicted"/>
<sequence length="185" mass="19495">MSDEYRFTSPDAADGMRLPSTPAPLPPPALPPDDALTPAAAGRSLPATRPGADFVPVRRWVLEHPVELRALRSDLRDQLTASVAPSDDGDGVPDDVVLVTSELATNALAHGRTPAQVQLLLDGHEVLVVVSDGDTTHAPVLASDREAGEGGFGLQIARRLSSDVGWWADASGKHVWATFAARPTT</sequence>
<evidence type="ECO:0000256" key="2">
    <source>
        <dbReference type="SAM" id="MobiDB-lite"/>
    </source>
</evidence>
<accession>A0ABY5KMB6</accession>
<dbReference type="Pfam" id="PF13581">
    <property type="entry name" value="HATPase_c_2"/>
    <property type="match status" value="1"/>
</dbReference>
<evidence type="ECO:0000313" key="5">
    <source>
        <dbReference type="Proteomes" id="UP001316384"/>
    </source>
</evidence>
<dbReference type="CDD" id="cd16936">
    <property type="entry name" value="HATPase_RsbW-like"/>
    <property type="match status" value="1"/>
</dbReference>
<evidence type="ECO:0000259" key="3">
    <source>
        <dbReference type="Pfam" id="PF13581"/>
    </source>
</evidence>
<keyword evidence="1" id="KW-0723">Serine/threonine-protein kinase</keyword>
<keyword evidence="5" id="KW-1185">Reference proteome</keyword>
<dbReference type="PANTHER" id="PTHR35526:SF3">
    <property type="entry name" value="ANTI-SIGMA-F FACTOR RSBW"/>
    <property type="match status" value="1"/>
</dbReference>
<dbReference type="EMBL" id="CP101987">
    <property type="protein sequence ID" value="UUI71652.1"/>
    <property type="molecule type" value="Genomic_DNA"/>
</dbReference>
<name>A0ABY5KMB6_9CELL</name>
<keyword evidence="4" id="KW-0067">ATP-binding</keyword>
<protein>
    <submittedName>
        <fullName evidence="4">ATP-binding protein</fullName>
    </submittedName>
</protein>
<reference evidence="4 5" key="1">
    <citation type="submission" date="2022-07" db="EMBL/GenBank/DDBJ databases">
        <title>Novel species in genus cellulomonas.</title>
        <authorList>
            <person name="Ye L."/>
        </authorList>
    </citation>
    <scope>NUCLEOTIDE SEQUENCE [LARGE SCALE GENOMIC DNA]</scope>
    <source>
        <strain evidence="5">zg-B89</strain>
    </source>
</reference>
<dbReference type="InterPro" id="IPR050267">
    <property type="entry name" value="Anti-sigma-factor_SerPK"/>
</dbReference>
<gene>
    <name evidence="4" type="ORF">NP048_17980</name>
</gene>
<dbReference type="Gene3D" id="3.30.565.10">
    <property type="entry name" value="Histidine kinase-like ATPase, C-terminal domain"/>
    <property type="match status" value="1"/>
</dbReference>
<dbReference type="Proteomes" id="UP001316384">
    <property type="component" value="Chromosome"/>
</dbReference>
<keyword evidence="1" id="KW-0418">Kinase</keyword>
<feature type="region of interest" description="Disordered" evidence="2">
    <location>
        <begin position="1"/>
        <end position="48"/>
    </location>
</feature>
<keyword evidence="4" id="KW-0547">Nucleotide-binding</keyword>
<dbReference type="InterPro" id="IPR036890">
    <property type="entry name" value="HATPase_C_sf"/>
</dbReference>
<dbReference type="SUPFAM" id="SSF55874">
    <property type="entry name" value="ATPase domain of HSP90 chaperone/DNA topoisomerase II/histidine kinase"/>
    <property type="match status" value="1"/>
</dbReference>
<evidence type="ECO:0000313" key="4">
    <source>
        <dbReference type="EMBL" id="UUI71652.1"/>
    </source>
</evidence>